<protein>
    <submittedName>
        <fullName evidence="1">Uncharacterized protein</fullName>
    </submittedName>
</protein>
<accession>X1RRP1</accession>
<organism evidence="1">
    <name type="scientific">marine sediment metagenome</name>
    <dbReference type="NCBI Taxonomy" id="412755"/>
    <lineage>
        <taxon>unclassified sequences</taxon>
        <taxon>metagenomes</taxon>
        <taxon>ecological metagenomes</taxon>
    </lineage>
</organism>
<name>X1RRP1_9ZZZZ</name>
<dbReference type="AlphaFoldDB" id="X1RRP1"/>
<comment type="caution">
    <text evidence="1">The sequence shown here is derived from an EMBL/GenBank/DDBJ whole genome shotgun (WGS) entry which is preliminary data.</text>
</comment>
<dbReference type="EMBL" id="BARW01004711">
    <property type="protein sequence ID" value="GAI65870.1"/>
    <property type="molecule type" value="Genomic_DNA"/>
</dbReference>
<proteinExistence type="predicted"/>
<reference evidence="1" key="1">
    <citation type="journal article" date="2014" name="Front. Microbiol.">
        <title>High frequency of phylogenetically diverse reductive dehalogenase-homologous genes in deep subseafloor sedimentary metagenomes.</title>
        <authorList>
            <person name="Kawai M."/>
            <person name="Futagami T."/>
            <person name="Toyoda A."/>
            <person name="Takaki Y."/>
            <person name="Nishi S."/>
            <person name="Hori S."/>
            <person name="Arai W."/>
            <person name="Tsubouchi T."/>
            <person name="Morono Y."/>
            <person name="Uchiyama I."/>
            <person name="Ito T."/>
            <person name="Fujiyama A."/>
            <person name="Inagaki F."/>
            <person name="Takami H."/>
        </authorList>
    </citation>
    <scope>NUCLEOTIDE SEQUENCE</scope>
    <source>
        <strain evidence="1">Expedition CK06-06</strain>
    </source>
</reference>
<gene>
    <name evidence="1" type="ORF">S12H4_10814</name>
</gene>
<feature type="non-terminal residue" evidence="1">
    <location>
        <position position="43"/>
    </location>
</feature>
<sequence length="43" mass="5000">MLITKSAKSFSFDVFVFTSDKDTYYNNENININASWELIYDPG</sequence>
<evidence type="ECO:0000313" key="1">
    <source>
        <dbReference type="EMBL" id="GAI65870.1"/>
    </source>
</evidence>